<evidence type="ECO:0000256" key="1">
    <source>
        <dbReference type="SAM" id="MobiDB-lite"/>
    </source>
</evidence>
<proteinExistence type="predicted"/>
<gene>
    <name evidence="2" type="ORF">CEXT_593641</name>
</gene>
<organism evidence="2 3">
    <name type="scientific">Caerostris extrusa</name>
    <name type="common">Bark spider</name>
    <name type="synonym">Caerostris bankana</name>
    <dbReference type="NCBI Taxonomy" id="172846"/>
    <lineage>
        <taxon>Eukaryota</taxon>
        <taxon>Metazoa</taxon>
        <taxon>Ecdysozoa</taxon>
        <taxon>Arthropoda</taxon>
        <taxon>Chelicerata</taxon>
        <taxon>Arachnida</taxon>
        <taxon>Araneae</taxon>
        <taxon>Araneomorphae</taxon>
        <taxon>Entelegynae</taxon>
        <taxon>Araneoidea</taxon>
        <taxon>Araneidae</taxon>
        <taxon>Caerostris</taxon>
    </lineage>
</organism>
<evidence type="ECO:0000313" key="2">
    <source>
        <dbReference type="EMBL" id="GIY01578.1"/>
    </source>
</evidence>
<dbReference type="EMBL" id="BPLR01005340">
    <property type="protein sequence ID" value="GIY01578.1"/>
    <property type="molecule type" value="Genomic_DNA"/>
</dbReference>
<protein>
    <submittedName>
        <fullName evidence="2">Uncharacterized protein</fullName>
    </submittedName>
</protein>
<reference evidence="2 3" key="1">
    <citation type="submission" date="2021-06" db="EMBL/GenBank/DDBJ databases">
        <title>Caerostris extrusa draft genome.</title>
        <authorList>
            <person name="Kono N."/>
            <person name="Arakawa K."/>
        </authorList>
    </citation>
    <scope>NUCLEOTIDE SEQUENCE [LARGE SCALE GENOMIC DNA]</scope>
</reference>
<comment type="caution">
    <text evidence="2">The sequence shown here is derived from an EMBL/GenBank/DDBJ whole genome shotgun (WGS) entry which is preliminary data.</text>
</comment>
<dbReference type="AlphaFoldDB" id="A0AAV4Q2D3"/>
<sequence length="75" mass="8103">MGPGPSNCPPPGQTADDFIVTRRGGHFSMQILLAIESSSSFQPSLLWNKEPSGKARVQKDSWVRESAGIQAPPPR</sequence>
<keyword evidence="3" id="KW-1185">Reference proteome</keyword>
<evidence type="ECO:0000313" key="3">
    <source>
        <dbReference type="Proteomes" id="UP001054945"/>
    </source>
</evidence>
<feature type="region of interest" description="Disordered" evidence="1">
    <location>
        <begin position="52"/>
        <end position="75"/>
    </location>
</feature>
<dbReference type="Proteomes" id="UP001054945">
    <property type="component" value="Unassembled WGS sequence"/>
</dbReference>
<feature type="compositionally biased region" description="Basic and acidic residues" evidence="1">
    <location>
        <begin position="52"/>
        <end position="63"/>
    </location>
</feature>
<accession>A0AAV4Q2D3</accession>
<name>A0AAV4Q2D3_CAEEX</name>